<name>A0A151WI92_9HYME</name>
<dbReference type="Gene3D" id="3.40.50.720">
    <property type="entry name" value="NAD(P)-binding Rossmann-like Domain"/>
    <property type="match status" value="1"/>
</dbReference>
<dbReference type="PANTHER" id="PTHR43658">
    <property type="entry name" value="SHORT-CHAIN DEHYDROGENASE/REDUCTASE"/>
    <property type="match status" value="1"/>
</dbReference>
<dbReference type="AlphaFoldDB" id="A0A151WI92"/>
<evidence type="ECO:0000313" key="5">
    <source>
        <dbReference type="Proteomes" id="UP000075809"/>
    </source>
</evidence>
<dbReference type="PRINTS" id="PR00080">
    <property type="entry name" value="SDRFAMILY"/>
</dbReference>
<protein>
    <submittedName>
        <fullName evidence="4">3-hydroxyacyl-CoA dehydrogenase type-2</fullName>
    </submittedName>
</protein>
<dbReference type="InterPro" id="IPR002347">
    <property type="entry name" value="SDR_fam"/>
</dbReference>
<proteinExistence type="inferred from homology"/>
<evidence type="ECO:0000256" key="1">
    <source>
        <dbReference type="ARBA" id="ARBA00023002"/>
    </source>
</evidence>
<dbReference type="GO" id="GO:0006631">
    <property type="term" value="P:fatty acid metabolic process"/>
    <property type="evidence" value="ECO:0007669"/>
    <property type="project" value="TreeGrafter"/>
</dbReference>
<comment type="similarity">
    <text evidence="2">Belongs to the short-chain dehydrogenases/reductases (SDR) family.</text>
</comment>
<evidence type="ECO:0000256" key="3">
    <source>
        <dbReference type="SAM" id="Phobius"/>
    </source>
</evidence>
<accession>A0A151WI92</accession>
<dbReference type="InterPro" id="IPR036291">
    <property type="entry name" value="NAD(P)-bd_dom_sf"/>
</dbReference>
<gene>
    <name evidence="4" type="ORF">ALC60_13344</name>
</gene>
<dbReference type="GO" id="GO:0005739">
    <property type="term" value="C:mitochondrion"/>
    <property type="evidence" value="ECO:0007669"/>
    <property type="project" value="TreeGrafter"/>
</dbReference>
<dbReference type="PRINTS" id="PR00081">
    <property type="entry name" value="GDHRDH"/>
</dbReference>
<keyword evidence="3" id="KW-1133">Transmembrane helix</keyword>
<keyword evidence="1" id="KW-0560">Oxidoreductase</keyword>
<dbReference type="GO" id="GO:0008210">
    <property type="term" value="P:estrogen metabolic process"/>
    <property type="evidence" value="ECO:0007669"/>
    <property type="project" value="TreeGrafter"/>
</dbReference>
<organism evidence="4 5">
    <name type="scientific">Mycetomoellerius zeteki</name>
    <dbReference type="NCBI Taxonomy" id="64791"/>
    <lineage>
        <taxon>Eukaryota</taxon>
        <taxon>Metazoa</taxon>
        <taxon>Ecdysozoa</taxon>
        <taxon>Arthropoda</taxon>
        <taxon>Hexapoda</taxon>
        <taxon>Insecta</taxon>
        <taxon>Pterygota</taxon>
        <taxon>Neoptera</taxon>
        <taxon>Endopterygota</taxon>
        <taxon>Hymenoptera</taxon>
        <taxon>Apocrita</taxon>
        <taxon>Aculeata</taxon>
        <taxon>Formicoidea</taxon>
        <taxon>Formicidae</taxon>
        <taxon>Myrmicinae</taxon>
        <taxon>Mycetomoellerius</taxon>
    </lineage>
</organism>
<dbReference type="EMBL" id="KQ983089">
    <property type="protein sequence ID" value="KYQ47589.1"/>
    <property type="molecule type" value="Genomic_DNA"/>
</dbReference>
<dbReference type="Proteomes" id="UP000075809">
    <property type="component" value="Unassembled WGS sequence"/>
</dbReference>
<feature type="non-terminal residue" evidence="4">
    <location>
        <position position="1"/>
    </location>
</feature>
<dbReference type="Pfam" id="PF06522">
    <property type="entry name" value="B12D"/>
    <property type="match status" value="1"/>
</dbReference>
<keyword evidence="5" id="KW-1185">Reference proteome</keyword>
<dbReference type="PANTHER" id="PTHR43658:SF8">
    <property type="entry name" value="17-BETA-HYDROXYSTEROID DEHYDROGENASE 14-RELATED"/>
    <property type="match status" value="1"/>
</dbReference>
<evidence type="ECO:0000256" key="2">
    <source>
        <dbReference type="RuleBase" id="RU000363"/>
    </source>
</evidence>
<dbReference type="GO" id="GO:0004303">
    <property type="term" value="F:estradiol 17-beta-dehydrogenase [NAD(P)+] activity"/>
    <property type="evidence" value="ECO:0007669"/>
    <property type="project" value="TreeGrafter"/>
</dbReference>
<dbReference type="InterPro" id="IPR010530">
    <property type="entry name" value="B12D"/>
</dbReference>
<keyword evidence="3" id="KW-0472">Membrane</keyword>
<dbReference type="Pfam" id="PF00106">
    <property type="entry name" value="adh_short"/>
    <property type="match status" value="1"/>
</dbReference>
<reference evidence="4 5" key="1">
    <citation type="submission" date="2015-09" db="EMBL/GenBank/DDBJ databases">
        <title>Trachymyrmex zeteki WGS genome.</title>
        <authorList>
            <person name="Nygaard S."/>
            <person name="Hu H."/>
            <person name="Boomsma J."/>
            <person name="Zhang G."/>
        </authorList>
    </citation>
    <scope>NUCLEOTIDE SEQUENCE [LARGE SCALE GENOMIC DNA]</scope>
    <source>
        <strain evidence="4">Tzet28-1</strain>
        <tissue evidence="4">Whole body</tissue>
    </source>
</reference>
<dbReference type="GO" id="GO:0008209">
    <property type="term" value="P:androgen metabolic process"/>
    <property type="evidence" value="ECO:0007669"/>
    <property type="project" value="TreeGrafter"/>
</dbReference>
<feature type="transmembrane region" description="Helical" evidence="3">
    <location>
        <begin position="390"/>
        <end position="415"/>
    </location>
</feature>
<dbReference type="STRING" id="64791.A0A151WI92"/>
<dbReference type="SUPFAM" id="SSF51735">
    <property type="entry name" value="NAD(P)-binding Rossmann-fold domains"/>
    <property type="match status" value="1"/>
</dbReference>
<evidence type="ECO:0000313" key="4">
    <source>
        <dbReference type="EMBL" id="KYQ47589.1"/>
    </source>
</evidence>
<sequence length="462" mass="50423">LLQGTVALVTGGASGLGRGTVERFIKQGAKVIVGDLPASKGKTVADELGEANAVFAPMDVTSESDIQAALDLTKQKFGKLDVLVNAAGIAVAFKTYNSNKKLPHKLEDFAKVIEVNTIGTFNVIRLSVGLMIENSPNQDGQRGVIVNTASIAAFDGQVGQAAYSASKGAVVVPVELDRESCQSCFGWLDNTFLEICNLCILRLLASSAICCWKTSTAARRARASFSFSSSTVRHTFHINLTEYLPKDRTRADFLPAILPLAPCAHSSEISRTVCPASTLNIHDNIGSIKDCSRNYNIRVIGKRFLHLTPNIRELQPVGWERVLEYAMTSSYFSRWWLHAEASFSRSAGGRGGGGAVLLSLALAHSRLTLYAHTPHAYSAFTECWDTSFNILLFFQLLPLYFCLGLGACGAAYYVYRLAAHSPDVSWLNKKESEPWNAYKTKQYKFYATKDEISSAKSSAPEY</sequence>
<keyword evidence="3" id="KW-0812">Transmembrane</keyword>